<name>A0A919XBH1_9BACI</name>
<comment type="caution">
    <text evidence="5">The sequence shown here is derived from an EMBL/GenBank/DDBJ whole genome shotgun (WGS) entry which is preliminary data.</text>
</comment>
<dbReference type="Pfam" id="PF08241">
    <property type="entry name" value="Methyltransf_11"/>
    <property type="match status" value="1"/>
</dbReference>
<keyword evidence="1 5" id="KW-0489">Methyltransferase</keyword>
<dbReference type="AlphaFoldDB" id="A0A919XBH1"/>
<dbReference type="GO" id="GO:0008757">
    <property type="term" value="F:S-adenosylmethionine-dependent methyltransferase activity"/>
    <property type="evidence" value="ECO:0007669"/>
    <property type="project" value="InterPro"/>
</dbReference>
<dbReference type="InterPro" id="IPR013216">
    <property type="entry name" value="Methyltransf_11"/>
</dbReference>
<dbReference type="CDD" id="cd02440">
    <property type="entry name" value="AdoMet_MTases"/>
    <property type="match status" value="1"/>
</dbReference>
<reference evidence="5" key="1">
    <citation type="submission" date="2021-03" db="EMBL/GenBank/DDBJ databases">
        <title>Antimicrobial resistance genes in bacteria isolated from Japanese honey, and their potential for conferring macrolide and lincosamide resistance in the American foulbrood pathogen Paenibacillus larvae.</title>
        <authorList>
            <person name="Okamoto M."/>
            <person name="Kumagai M."/>
            <person name="Kanamori H."/>
            <person name="Takamatsu D."/>
        </authorList>
    </citation>
    <scope>NUCLEOTIDE SEQUENCE</scope>
    <source>
        <strain evidence="5">J43TS3</strain>
    </source>
</reference>
<evidence type="ECO:0000313" key="6">
    <source>
        <dbReference type="Proteomes" id="UP000676917"/>
    </source>
</evidence>
<proteinExistence type="predicted"/>
<evidence type="ECO:0000256" key="3">
    <source>
        <dbReference type="ARBA" id="ARBA00022691"/>
    </source>
</evidence>
<accession>A0A919XBH1</accession>
<gene>
    <name evidence="5" type="ORF">J43TS3_26010</name>
</gene>
<evidence type="ECO:0000313" key="5">
    <source>
        <dbReference type="EMBL" id="GIO27990.1"/>
    </source>
</evidence>
<dbReference type="GO" id="GO:0032259">
    <property type="term" value="P:methylation"/>
    <property type="evidence" value="ECO:0007669"/>
    <property type="project" value="UniProtKB-KW"/>
</dbReference>
<dbReference type="PANTHER" id="PTHR43464">
    <property type="entry name" value="METHYLTRANSFERASE"/>
    <property type="match status" value="1"/>
</dbReference>
<evidence type="ECO:0000259" key="4">
    <source>
        <dbReference type="Pfam" id="PF08241"/>
    </source>
</evidence>
<dbReference type="EMBL" id="BORP01000005">
    <property type="protein sequence ID" value="GIO27990.1"/>
    <property type="molecule type" value="Genomic_DNA"/>
</dbReference>
<dbReference type="InterPro" id="IPR029063">
    <property type="entry name" value="SAM-dependent_MTases_sf"/>
</dbReference>
<sequence>MNTAESQFDKVAEEYDFVNALLNDYSFSLSNMFPEKGRALDIGCGSGLLVEKLASYYDEVIGIDISNEMLNLAKSKRQLTNTVYLNMNAEQLNFNEKFDFIVSRTTFHHLNDIPSVIQQMKELLNEEGRIVILDNVSEVETPPTYVYVLGAIQDFLPHCLKFGMKNAIRVFKHNTSKSWLEHLASDKYLSEQDYYDLYGKLLPGCQFYNMGWAMGVVWIK</sequence>
<keyword evidence="2" id="KW-0808">Transferase</keyword>
<dbReference type="Proteomes" id="UP000676917">
    <property type="component" value="Unassembled WGS sequence"/>
</dbReference>
<dbReference type="PANTHER" id="PTHR43464:SF19">
    <property type="entry name" value="UBIQUINONE BIOSYNTHESIS O-METHYLTRANSFERASE, MITOCHONDRIAL"/>
    <property type="match status" value="1"/>
</dbReference>
<dbReference type="RefSeq" id="WP_212921589.1">
    <property type="nucleotide sequence ID" value="NZ_BORP01000005.1"/>
</dbReference>
<dbReference type="SUPFAM" id="SSF53335">
    <property type="entry name" value="S-adenosyl-L-methionine-dependent methyltransferases"/>
    <property type="match status" value="1"/>
</dbReference>
<evidence type="ECO:0000256" key="2">
    <source>
        <dbReference type="ARBA" id="ARBA00022679"/>
    </source>
</evidence>
<dbReference type="Gene3D" id="3.40.50.150">
    <property type="entry name" value="Vaccinia Virus protein VP39"/>
    <property type="match status" value="1"/>
</dbReference>
<keyword evidence="6" id="KW-1185">Reference proteome</keyword>
<keyword evidence="3" id="KW-0949">S-adenosyl-L-methionine</keyword>
<evidence type="ECO:0000256" key="1">
    <source>
        <dbReference type="ARBA" id="ARBA00022603"/>
    </source>
</evidence>
<feature type="domain" description="Methyltransferase type 11" evidence="4">
    <location>
        <begin position="40"/>
        <end position="132"/>
    </location>
</feature>
<protein>
    <submittedName>
        <fullName evidence="5">Methyltransferase domain-containing protein</fullName>
    </submittedName>
</protein>
<organism evidence="5 6">
    <name type="scientific">Ornithinibacillus bavariensis</name>
    <dbReference type="NCBI Taxonomy" id="545502"/>
    <lineage>
        <taxon>Bacteria</taxon>
        <taxon>Bacillati</taxon>
        <taxon>Bacillota</taxon>
        <taxon>Bacilli</taxon>
        <taxon>Bacillales</taxon>
        <taxon>Bacillaceae</taxon>
        <taxon>Ornithinibacillus</taxon>
    </lineage>
</organism>